<organism evidence="1 2">
    <name type="scientific">Candidatus Niyogibacteria bacterium RIFCSPLOWO2_01_FULL_45_48</name>
    <dbReference type="NCBI Taxonomy" id="1801724"/>
    <lineage>
        <taxon>Bacteria</taxon>
        <taxon>Candidatus Niyogiibacteriota</taxon>
    </lineage>
</organism>
<dbReference type="Proteomes" id="UP000177486">
    <property type="component" value="Unassembled WGS sequence"/>
</dbReference>
<evidence type="ECO:0000313" key="1">
    <source>
        <dbReference type="EMBL" id="OGZ30004.1"/>
    </source>
</evidence>
<accession>A0A1G2EW26</accession>
<proteinExistence type="predicted"/>
<reference evidence="1 2" key="1">
    <citation type="journal article" date="2016" name="Nat. Commun.">
        <title>Thousands of microbial genomes shed light on interconnected biogeochemical processes in an aquifer system.</title>
        <authorList>
            <person name="Anantharaman K."/>
            <person name="Brown C.T."/>
            <person name="Hug L.A."/>
            <person name="Sharon I."/>
            <person name="Castelle C.J."/>
            <person name="Probst A.J."/>
            <person name="Thomas B.C."/>
            <person name="Singh A."/>
            <person name="Wilkins M.J."/>
            <person name="Karaoz U."/>
            <person name="Brodie E.L."/>
            <person name="Williams K.H."/>
            <person name="Hubbard S.S."/>
            <person name="Banfield J.F."/>
        </authorList>
    </citation>
    <scope>NUCLEOTIDE SEQUENCE [LARGE SCALE GENOMIC DNA]</scope>
</reference>
<comment type="caution">
    <text evidence="1">The sequence shown here is derived from an EMBL/GenBank/DDBJ whole genome shotgun (WGS) entry which is preliminary data.</text>
</comment>
<dbReference type="EMBL" id="MHMQ01000029">
    <property type="protein sequence ID" value="OGZ30004.1"/>
    <property type="molecule type" value="Genomic_DNA"/>
</dbReference>
<sequence>MSAPNEWRGEVLLEFALRLVQALSWPKPGYWFVTEKERVQVLAEKEYCVRFEGERVHGIGLDLKALDNNRPMR</sequence>
<name>A0A1G2EW26_9BACT</name>
<protein>
    <submittedName>
        <fullName evidence="1">Uncharacterized protein</fullName>
    </submittedName>
</protein>
<gene>
    <name evidence="1" type="ORF">A2931_00010</name>
</gene>
<dbReference type="AlphaFoldDB" id="A0A1G2EW26"/>
<evidence type="ECO:0000313" key="2">
    <source>
        <dbReference type="Proteomes" id="UP000177486"/>
    </source>
</evidence>